<feature type="non-terminal residue" evidence="3">
    <location>
        <position position="80"/>
    </location>
</feature>
<evidence type="ECO:0000313" key="3">
    <source>
        <dbReference type="EMBL" id="AEQ18581.1"/>
    </source>
</evidence>
<feature type="region of interest" description="Disordered" evidence="1">
    <location>
        <begin position="42"/>
        <end position="64"/>
    </location>
</feature>
<sequence>SSLELTGEYECIMQKDRKGMCAEAILDISKTILPTQPQSTYTVPAEINPLPDCESDSSVDSDDSIEQEIRSFLARKAQEE</sequence>
<dbReference type="Pfam" id="PF15740">
    <property type="entry name" value="PPP1R26_N"/>
    <property type="match status" value="1"/>
</dbReference>
<dbReference type="GO" id="GO:0004864">
    <property type="term" value="F:protein phosphatase inhibitor activity"/>
    <property type="evidence" value="ECO:0007669"/>
    <property type="project" value="InterPro"/>
</dbReference>
<dbReference type="PANTHER" id="PTHR15724">
    <property type="entry name" value="PROTEIN PHOSPHATASE 1 REGULATORY SUBUNIT 26"/>
    <property type="match status" value="1"/>
</dbReference>
<accession>G5E3E8</accession>
<name>G5E3E8_9PIPI</name>
<feature type="domain" description="Protein phosphatase 1 regulatory subunit 26 N-terminal" evidence="2">
    <location>
        <begin position="20"/>
        <end position="79"/>
    </location>
</feature>
<dbReference type="InterPro" id="IPR026130">
    <property type="entry name" value="PPP1R26"/>
</dbReference>
<protein>
    <recommendedName>
        <fullName evidence="2">Protein phosphatase 1 regulatory subunit 26 N-terminal domain-containing protein</fullName>
    </recommendedName>
</protein>
<feature type="non-terminal residue" evidence="3">
    <location>
        <position position="1"/>
    </location>
</feature>
<dbReference type="AlphaFoldDB" id="G5E3E8"/>
<organism evidence="3">
    <name type="scientific">Hymenochirus curtipes</name>
    <name type="common">western dwarf clawed frog</name>
    <dbReference type="NCBI Taxonomy" id="8362"/>
    <lineage>
        <taxon>Eukaryota</taxon>
        <taxon>Metazoa</taxon>
        <taxon>Chordata</taxon>
        <taxon>Craniata</taxon>
        <taxon>Vertebrata</taxon>
        <taxon>Euteleostomi</taxon>
        <taxon>Amphibia</taxon>
        <taxon>Batrachia</taxon>
        <taxon>Anura</taxon>
        <taxon>Pipoidea</taxon>
        <taxon>Pipidae</taxon>
        <taxon>Pipinae</taxon>
        <taxon>Hymenochirus</taxon>
    </lineage>
</organism>
<evidence type="ECO:0000256" key="1">
    <source>
        <dbReference type="SAM" id="MobiDB-lite"/>
    </source>
</evidence>
<dbReference type="InterPro" id="IPR031474">
    <property type="entry name" value="PPP1R26_N"/>
</dbReference>
<dbReference type="EMBL" id="JP287912">
    <property type="protein sequence ID" value="AEQ18581.1"/>
    <property type="molecule type" value="mRNA"/>
</dbReference>
<proteinExistence type="evidence at transcript level"/>
<feature type="compositionally biased region" description="Acidic residues" evidence="1">
    <location>
        <begin position="53"/>
        <end position="64"/>
    </location>
</feature>
<dbReference type="PANTHER" id="PTHR15724:SF0">
    <property type="entry name" value="PROTEIN PHOSPHATASE 1 REGULATORY SUBUNIT 26"/>
    <property type="match status" value="1"/>
</dbReference>
<reference evidence="3" key="1">
    <citation type="submission" date="2011-09" db="EMBL/GenBank/DDBJ databases">
        <title>The odds of duplicate gene persistence after polyploidization.</title>
        <authorList>
            <person name="Chain F.J.J."/>
            <person name="Evans B.J."/>
            <person name="Dushoff J."/>
        </authorList>
    </citation>
    <scope>NUCLEOTIDE SEQUENCE</scope>
    <source>
        <tissue evidence="3">Liver</tissue>
    </source>
</reference>
<evidence type="ECO:0000259" key="2">
    <source>
        <dbReference type="Pfam" id="PF15740"/>
    </source>
</evidence>